<dbReference type="NCBIfam" id="TIGR00254">
    <property type="entry name" value="GGDEF"/>
    <property type="match status" value="1"/>
</dbReference>
<reference evidence="5" key="1">
    <citation type="submission" date="2022-05" db="EMBL/GenBank/DDBJ databases">
        <title>Schlegelella sp. nov., isolated from mangrove soil.</title>
        <authorList>
            <person name="Liu Y."/>
            <person name="Ge X."/>
            <person name="Liu W."/>
        </authorList>
    </citation>
    <scope>NUCLEOTIDE SEQUENCE</scope>
    <source>
        <strain evidence="5">S2-27</strain>
    </source>
</reference>
<comment type="catalytic activity">
    <reaction evidence="2">
        <text>2 GTP = 3',3'-c-di-GMP + 2 diphosphate</text>
        <dbReference type="Rhea" id="RHEA:24898"/>
        <dbReference type="ChEBI" id="CHEBI:33019"/>
        <dbReference type="ChEBI" id="CHEBI:37565"/>
        <dbReference type="ChEBI" id="CHEBI:58805"/>
        <dbReference type="EC" id="2.7.7.65"/>
    </reaction>
</comment>
<feature type="transmembrane region" description="Helical" evidence="3">
    <location>
        <begin position="6"/>
        <end position="27"/>
    </location>
</feature>
<dbReference type="InterPro" id="IPR043128">
    <property type="entry name" value="Rev_trsase/Diguanyl_cyclase"/>
</dbReference>
<sequence>MDVQTLIIVTLANVFSVSLAMPALMGWRVSPGARYAQGAILAQAIAWGCFLLARAIDDRTFSSLWMAWLSLCFACSWHAMQHWLAPRAGSWAVWAVAVLTPVGYWAGFDSYPFRVAWANFGLAALMIAVCISVVLPAPHAGRRWRGVMFVALGVLAVVTLWRGALGGFFTELYPHLRAPHPANLAAALLHPVVITLLTMASLAAWREEAERELQRQAQTDLLTGLLNRRAFVERAEAALAEARRYCDPMALLIIDLDRFKQINDLGGHAAGDQALQLFADALRSCMRKGELACRYGGEEFCVLLVRAEAGAATSFDARLREAVRERNETRTAAPLAYSAGLAVMGDPARTLDEMLLEADRALYTAKQRGRGRLMHQDQELTVSAPAGLPAAALRLVTK</sequence>
<evidence type="ECO:0000313" key="6">
    <source>
        <dbReference type="Proteomes" id="UP001165541"/>
    </source>
</evidence>
<comment type="caution">
    <text evidence="5">The sequence shown here is derived from an EMBL/GenBank/DDBJ whole genome shotgun (WGS) entry which is preliminary data.</text>
</comment>
<dbReference type="InterPro" id="IPR050469">
    <property type="entry name" value="Diguanylate_Cyclase"/>
</dbReference>
<dbReference type="EC" id="2.7.7.65" evidence="1"/>
<keyword evidence="3" id="KW-0472">Membrane</keyword>
<dbReference type="InterPro" id="IPR029787">
    <property type="entry name" value="Nucleotide_cyclase"/>
</dbReference>
<evidence type="ECO:0000259" key="4">
    <source>
        <dbReference type="PROSITE" id="PS50887"/>
    </source>
</evidence>
<evidence type="ECO:0000256" key="2">
    <source>
        <dbReference type="ARBA" id="ARBA00034247"/>
    </source>
</evidence>
<feature type="domain" description="GGDEF" evidence="4">
    <location>
        <begin position="247"/>
        <end position="378"/>
    </location>
</feature>
<keyword evidence="6" id="KW-1185">Reference proteome</keyword>
<dbReference type="Gene3D" id="3.30.70.270">
    <property type="match status" value="1"/>
</dbReference>
<gene>
    <name evidence="5" type="ORF">M8A51_08665</name>
</gene>
<dbReference type="PANTHER" id="PTHR45138">
    <property type="entry name" value="REGULATORY COMPONENTS OF SENSORY TRANSDUCTION SYSTEM"/>
    <property type="match status" value="1"/>
</dbReference>
<name>A0ABT0YLR5_9BURK</name>
<evidence type="ECO:0000256" key="3">
    <source>
        <dbReference type="SAM" id="Phobius"/>
    </source>
</evidence>
<dbReference type="CDD" id="cd01949">
    <property type="entry name" value="GGDEF"/>
    <property type="match status" value="1"/>
</dbReference>
<dbReference type="Proteomes" id="UP001165541">
    <property type="component" value="Unassembled WGS sequence"/>
</dbReference>
<proteinExistence type="predicted"/>
<dbReference type="EMBL" id="JAMKFE010000004">
    <property type="protein sequence ID" value="MCM5679603.1"/>
    <property type="molecule type" value="Genomic_DNA"/>
</dbReference>
<feature type="transmembrane region" description="Helical" evidence="3">
    <location>
        <begin position="91"/>
        <end position="108"/>
    </location>
</feature>
<evidence type="ECO:0000256" key="1">
    <source>
        <dbReference type="ARBA" id="ARBA00012528"/>
    </source>
</evidence>
<organism evidence="5 6">
    <name type="scientific">Caldimonas mangrovi</name>
    <dbReference type="NCBI Taxonomy" id="2944811"/>
    <lineage>
        <taxon>Bacteria</taxon>
        <taxon>Pseudomonadati</taxon>
        <taxon>Pseudomonadota</taxon>
        <taxon>Betaproteobacteria</taxon>
        <taxon>Burkholderiales</taxon>
        <taxon>Sphaerotilaceae</taxon>
        <taxon>Caldimonas</taxon>
    </lineage>
</organism>
<feature type="transmembrane region" description="Helical" evidence="3">
    <location>
        <begin position="184"/>
        <end position="205"/>
    </location>
</feature>
<dbReference type="PANTHER" id="PTHR45138:SF9">
    <property type="entry name" value="DIGUANYLATE CYCLASE DGCM-RELATED"/>
    <property type="match status" value="1"/>
</dbReference>
<feature type="transmembrane region" description="Helical" evidence="3">
    <location>
        <begin position="39"/>
        <end position="56"/>
    </location>
</feature>
<dbReference type="PROSITE" id="PS50887">
    <property type="entry name" value="GGDEF"/>
    <property type="match status" value="1"/>
</dbReference>
<feature type="transmembrane region" description="Helical" evidence="3">
    <location>
        <begin position="147"/>
        <end position="164"/>
    </location>
</feature>
<feature type="transmembrane region" description="Helical" evidence="3">
    <location>
        <begin position="62"/>
        <end position="79"/>
    </location>
</feature>
<dbReference type="Pfam" id="PF00990">
    <property type="entry name" value="GGDEF"/>
    <property type="match status" value="1"/>
</dbReference>
<protein>
    <recommendedName>
        <fullName evidence="1">diguanylate cyclase</fullName>
        <ecNumber evidence="1">2.7.7.65</ecNumber>
    </recommendedName>
</protein>
<keyword evidence="3" id="KW-0812">Transmembrane</keyword>
<evidence type="ECO:0000313" key="5">
    <source>
        <dbReference type="EMBL" id="MCM5679603.1"/>
    </source>
</evidence>
<dbReference type="SUPFAM" id="SSF55073">
    <property type="entry name" value="Nucleotide cyclase"/>
    <property type="match status" value="1"/>
</dbReference>
<feature type="transmembrane region" description="Helical" evidence="3">
    <location>
        <begin position="114"/>
        <end position="135"/>
    </location>
</feature>
<keyword evidence="3" id="KW-1133">Transmembrane helix</keyword>
<dbReference type="SMART" id="SM00267">
    <property type="entry name" value="GGDEF"/>
    <property type="match status" value="1"/>
</dbReference>
<accession>A0ABT0YLR5</accession>
<dbReference type="InterPro" id="IPR000160">
    <property type="entry name" value="GGDEF_dom"/>
</dbReference>
<dbReference type="RefSeq" id="WP_251777803.1">
    <property type="nucleotide sequence ID" value="NZ_JAMKFE010000004.1"/>
</dbReference>